<dbReference type="RefSeq" id="WP_344839511.1">
    <property type="nucleotide sequence ID" value="NZ_BAABAA010000002.1"/>
</dbReference>
<reference evidence="3" key="1">
    <citation type="journal article" date="2019" name="Int. J. Syst. Evol. Microbiol.">
        <title>The Global Catalogue of Microorganisms (GCM) 10K type strain sequencing project: providing services to taxonomists for standard genome sequencing and annotation.</title>
        <authorList>
            <consortium name="The Broad Institute Genomics Platform"/>
            <consortium name="The Broad Institute Genome Sequencing Center for Infectious Disease"/>
            <person name="Wu L."/>
            <person name="Ma J."/>
        </authorList>
    </citation>
    <scope>NUCLEOTIDE SEQUENCE [LARGE SCALE GENOMIC DNA]</scope>
    <source>
        <strain evidence="3">JCM 16928</strain>
    </source>
</reference>
<keyword evidence="3" id="KW-1185">Reference proteome</keyword>
<gene>
    <name evidence="2" type="ORF">GCM10022235_19190</name>
</gene>
<dbReference type="InterPro" id="IPR029058">
    <property type="entry name" value="AB_hydrolase_fold"/>
</dbReference>
<dbReference type="InterPro" id="IPR022742">
    <property type="entry name" value="Hydrolase_4"/>
</dbReference>
<comment type="caution">
    <text evidence="2">The sequence shown here is derived from an EMBL/GenBank/DDBJ whole genome shotgun (WGS) entry which is preliminary data.</text>
</comment>
<dbReference type="Gene3D" id="3.40.50.1820">
    <property type="entry name" value="alpha/beta hydrolase"/>
    <property type="match status" value="1"/>
</dbReference>
<feature type="domain" description="Serine aminopeptidase S33" evidence="1">
    <location>
        <begin position="37"/>
        <end position="118"/>
    </location>
</feature>
<accession>A0ABP6WH26</accession>
<dbReference type="Proteomes" id="UP001501222">
    <property type="component" value="Unassembled WGS sequence"/>
</dbReference>
<protein>
    <recommendedName>
        <fullName evidence="1">Serine aminopeptidase S33 domain-containing protein</fullName>
    </recommendedName>
</protein>
<sequence length="135" mass="13657">MKTTASKDGTTIAYDRAGDGPVVILVDGALCSRAQGPMPELAGVLAAAGFTVYNYDRRGRGDSGDAAEYEVEREIEDLAAVIEAAGGSAYVYGSSSGAALALRAAAAGVPISKLVVRGAVRGRRQPEGDPAELGG</sequence>
<dbReference type="SUPFAM" id="SSF53474">
    <property type="entry name" value="alpha/beta-Hydrolases"/>
    <property type="match status" value="1"/>
</dbReference>
<evidence type="ECO:0000313" key="2">
    <source>
        <dbReference type="EMBL" id="GAA3551628.1"/>
    </source>
</evidence>
<proteinExistence type="predicted"/>
<evidence type="ECO:0000313" key="3">
    <source>
        <dbReference type="Proteomes" id="UP001501222"/>
    </source>
</evidence>
<organism evidence="2 3">
    <name type="scientific">Kribbella ginsengisoli</name>
    <dbReference type="NCBI Taxonomy" id="363865"/>
    <lineage>
        <taxon>Bacteria</taxon>
        <taxon>Bacillati</taxon>
        <taxon>Actinomycetota</taxon>
        <taxon>Actinomycetes</taxon>
        <taxon>Propionibacteriales</taxon>
        <taxon>Kribbellaceae</taxon>
        <taxon>Kribbella</taxon>
    </lineage>
</organism>
<evidence type="ECO:0000259" key="1">
    <source>
        <dbReference type="Pfam" id="PF12146"/>
    </source>
</evidence>
<dbReference type="Pfam" id="PF12146">
    <property type="entry name" value="Hydrolase_4"/>
    <property type="match status" value="1"/>
</dbReference>
<dbReference type="EMBL" id="BAABAA010000002">
    <property type="protein sequence ID" value="GAA3551628.1"/>
    <property type="molecule type" value="Genomic_DNA"/>
</dbReference>
<name>A0ABP6WH26_9ACTN</name>